<gene>
    <name evidence="2" type="ORF">B0T21DRAFT_394731</name>
</gene>
<sequence length="347" mass="37783">MPPKRESRLQRVKKVVVVKPTFEQRNKVHLTKPEDSSLLLLQDKDGAMAGISAVNHHPAHKPEDQGLTALPHDKLGQDAYYGVLNGSELGVSQQHVLQVKGLSLDYRVTLSVVVEPSQELPHVRQGIEKTLGERSGFTTLAGPSPATQGSSVPNSRHAVLPENNPFFNHRARFDNRARNNNQHHGRGAGRSRRNHHRGSSNHRTDARTDDNRPPPPPNRQSHHNRVSKPASRSHIERPYSQQALGIAQKARATTEEQFLGNVGYQAANGNAIYQARQTGATSSGSSASAVKHTRVTDSGRGSPATGANAIELSTSKLATSSSSAAEQTVLCCCLNNEHALRRPQQLH</sequence>
<evidence type="ECO:0000313" key="2">
    <source>
        <dbReference type="EMBL" id="KAK0726170.1"/>
    </source>
</evidence>
<feature type="region of interest" description="Disordered" evidence="1">
    <location>
        <begin position="135"/>
        <end position="162"/>
    </location>
</feature>
<name>A0AA40E3X2_9PEZI</name>
<dbReference type="AlphaFoldDB" id="A0AA40E3X2"/>
<feature type="region of interest" description="Disordered" evidence="1">
    <location>
        <begin position="279"/>
        <end position="307"/>
    </location>
</feature>
<dbReference type="Proteomes" id="UP001172159">
    <property type="component" value="Unassembled WGS sequence"/>
</dbReference>
<evidence type="ECO:0000313" key="3">
    <source>
        <dbReference type="Proteomes" id="UP001172159"/>
    </source>
</evidence>
<dbReference type="EMBL" id="JAUKTV010000010">
    <property type="protein sequence ID" value="KAK0726170.1"/>
    <property type="molecule type" value="Genomic_DNA"/>
</dbReference>
<accession>A0AA40E3X2</accession>
<evidence type="ECO:0000256" key="1">
    <source>
        <dbReference type="SAM" id="MobiDB-lite"/>
    </source>
</evidence>
<feature type="compositionally biased region" description="Polar residues" evidence="1">
    <location>
        <begin position="145"/>
        <end position="154"/>
    </location>
</feature>
<feature type="compositionally biased region" description="Low complexity" evidence="1">
    <location>
        <begin position="279"/>
        <end position="289"/>
    </location>
</feature>
<feature type="region of interest" description="Disordered" evidence="1">
    <location>
        <begin position="177"/>
        <end position="248"/>
    </location>
</feature>
<keyword evidence="3" id="KW-1185">Reference proteome</keyword>
<feature type="compositionally biased region" description="Basic residues" evidence="1">
    <location>
        <begin position="181"/>
        <end position="200"/>
    </location>
</feature>
<comment type="caution">
    <text evidence="2">The sequence shown here is derived from an EMBL/GenBank/DDBJ whole genome shotgun (WGS) entry which is preliminary data.</text>
</comment>
<organism evidence="2 3">
    <name type="scientific">Apiosordaria backusii</name>
    <dbReference type="NCBI Taxonomy" id="314023"/>
    <lineage>
        <taxon>Eukaryota</taxon>
        <taxon>Fungi</taxon>
        <taxon>Dikarya</taxon>
        <taxon>Ascomycota</taxon>
        <taxon>Pezizomycotina</taxon>
        <taxon>Sordariomycetes</taxon>
        <taxon>Sordariomycetidae</taxon>
        <taxon>Sordariales</taxon>
        <taxon>Lasiosphaeriaceae</taxon>
        <taxon>Apiosordaria</taxon>
    </lineage>
</organism>
<proteinExistence type="predicted"/>
<feature type="compositionally biased region" description="Basic and acidic residues" evidence="1">
    <location>
        <begin position="202"/>
        <end position="212"/>
    </location>
</feature>
<protein>
    <submittedName>
        <fullName evidence="2">Uncharacterized protein</fullName>
    </submittedName>
</protein>
<reference evidence="2" key="1">
    <citation type="submission" date="2023-06" db="EMBL/GenBank/DDBJ databases">
        <title>Genome-scale phylogeny and comparative genomics of the fungal order Sordariales.</title>
        <authorList>
            <consortium name="Lawrence Berkeley National Laboratory"/>
            <person name="Hensen N."/>
            <person name="Bonometti L."/>
            <person name="Westerberg I."/>
            <person name="Brannstrom I.O."/>
            <person name="Guillou S."/>
            <person name="Cros-Aarteil S."/>
            <person name="Calhoun S."/>
            <person name="Haridas S."/>
            <person name="Kuo A."/>
            <person name="Mondo S."/>
            <person name="Pangilinan J."/>
            <person name="Riley R."/>
            <person name="Labutti K."/>
            <person name="Andreopoulos B."/>
            <person name="Lipzen A."/>
            <person name="Chen C."/>
            <person name="Yanf M."/>
            <person name="Daum C."/>
            <person name="Ng V."/>
            <person name="Clum A."/>
            <person name="Steindorff A."/>
            <person name="Ohm R."/>
            <person name="Martin F."/>
            <person name="Silar P."/>
            <person name="Natvig D."/>
            <person name="Lalanne C."/>
            <person name="Gautier V."/>
            <person name="Ament-Velasquez S.L."/>
            <person name="Kruys A."/>
            <person name="Hutchinson M.I."/>
            <person name="Powell A.J."/>
            <person name="Barry K."/>
            <person name="Miller A.N."/>
            <person name="Grigoriev I.V."/>
            <person name="Debuchy R."/>
            <person name="Gladieux P."/>
            <person name="Thoren M.H."/>
            <person name="Johannesson H."/>
        </authorList>
    </citation>
    <scope>NUCLEOTIDE SEQUENCE</scope>
    <source>
        <strain evidence="2">CBS 540.89</strain>
    </source>
</reference>